<name>A0A561U3L2_9PSEU</name>
<proteinExistence type="predicted"/>
<dbReference type="RefSeq" id="WP_186459514.1">
    <property type="nucleotide sequence ID" value="NZ_VIWX01000004.1"/>
</dbReference>
<reference evidence="2 3" key="1">
    <citation type="submission" date="2019-06" db="EMBL/GenBank/DDBJ databases">
        <title>Sequencing the genomes of 1000 actinobacteria strains.</title>
        <authorList>
            <person name="Klenk H.-P."/>
        </authorList>
    </citation>
    <scope>NUCLEOTIDE SEQUENCE [LARGE SCALE GENOMIC DNA]</scope>
    <source>
        <strain evidence="2 3">DSM 46699</strain>
    </source>
</reference>
<dbReference type="InterPro" id="IPR010982">
    <property type="entry name" value="Lambda_DNA-bd_dom_sf"/>
</dbReference>
<gene>
    <name evidence="2" type="ORF">FHU35_14222</name>
</gene>
<dbReference type="Proteomes" id="UP000316184">
    <property type="component" value="Unassembled WGS sequence"/>
</dbReference>
<dbReference type="CDD" id="cd00093">
    <property type="entry name" value="HTH_XRE"/>
    <property type="match status" value="1"/>
</dbReference>
<feature type="domain" description="HTH cro/C1-type" evidence="1">
    <location>
        <begin position="18"/>
        <end position="72"/>
    </location>
</feature>
<sequence>MSDRVGVPARVRRVSSELRELRLRNGLGAEEVSSALGMSMSKLSRMETGQRGLQVDDVAALLGLYRVRAERRVELLGLVREATKPNWWRVGDRRLAQLDGLVAFESSASAFRNYETILIPGLVQTPEYMVAVAEAAGRGYTADEVDRLVRAKADRQNILRTRPHQQFEFVIEQHALERGTGGPGVMYRQLRHLSSILSRENVDIRVLPAELGAHAGMAGSFVILEFETHQDLVYFENRGASAYLEESRYITDAKEVLVNLRNLALSPRESAALITEFADRMA</sequence>
<dbReference type="Gene3D" id="1.10.260.40">
    <property type="entry name" value="lambda repressor-like DNA-binding domains"/>
    <property type="match status" value="1"/>
</dbReference>
<evidence type="ECO:0000259" key="1">
    <source>
        <dbReference type="PROSITE" id="PS50943"/>
    </source>
</evidence>
<dbReference type="GO" id="GO:0003677">
    <property type="term" value="F:DNA binding"/>
    <property type="evidence" value="ECO:0007669"/>
    <property type="project" value="InterPro"/>
</dbReference>
<dbReference type="PROSITE" id="PS50943">
    <property type="entry name" value="HTH_CROC1"/>
    <property type="match status" value="1"/>
</dbReference>
<dbReference type="Pfam" id="PF19054">
    <property type="entry name" value="DUF5753"/>
    <property type="match status" value="1"/>
</dbReference>
<comment type="caution">
    <text evidence="2">The sequence shown here is derived from an EMBL/GenBank/DDBJ whole genome shotgun (WGS) entry which is preliminary data.</text>
</comment>
<organism evidence="2 3">
    <name type="scientific">Saccharopolyspora dendranthemae</name>
    <dbReference type="NCBI Taxonomy" id="1181886"/>
    <lineage>
        <taxon>Bacteria</taxon>
        <taxon>Bacillati</taxon>
        <taxon>Actinomycetota</taxon>
        <taxon>Actinomycetes</taxon>
        <taxon>Pseudonocardiales</taxon>
        <taxon>Pseudonocardiaceae</taxon>
        <taxon>Saccharopolyspora</taxon>
    </lineage>
</organism>
<accession>A0A561U3L2</accession>
<dbReference type="AlphaFoldDB" id="A0A561U3L2"/>
<dbReference type="SMART" id="SM00530">
    <property type="entry name" value="HTH_XRE"/>
    <property type="match status" value="1"/>
</dbReference>
<keyword evidence="3" id="KW-1185">Reference proteome</keyword>
<dbReference type="InterPro" id="IPR001387">
    <property type="entry name" value="Cro/C1-type_HTH"/>
</dbReference>
<dbReference type="InterPro" id="IPR043917">
    <property type="entry name" value="DUF5753"/>
</dbReference>
<dbReference type="EMBL" id="VIWX01000004">
    <property type="protein sequence ID" value="TWF93940.1"/>
    <property type="molecule type" value="Genomic_DNA"/>
</dbReference>
<evidence type="ECO:0000313" key="2">
    <source>
        <dbReference type="EMBL" id="TWF93940.1"/>
    </source>
</evidence>
<evidence type="ECO:0000313" key="3">
    <source>
        <dbReference type="Proteomes" id="UP000316184"/>
    </source>
</evidence>
<dbReference type="SUPFAM" id="SSF47413">
    <property type="entry name" value="lambda repressor-like DNA-binding domains"/>
    <property type="match status" value="1"/>
</dbReference>
<dbReference type="Pfam" id="PF13560">
    <property type="entry name" value="HTH_31"/>
    <property type="match status" value="1"/>
</dbReference>
<protein>
    <submittedName>
        <fullName evidence="2">Helix-turn-helix protein</fullName>
    </submittedName>
</protein>